<evidence type="ECO:0000313" key="1">
    <source>
        <dbReference type="EMBL" id="MSS41142.1"/>
    </source>
</evidence>
<gene>
    <name evidence="1" type="ORF">FYJ37_12470</name>
</gene>
<protein>
    <recommendedName>
        <fullName evidence="3">Flavodoxin</fullName>
    </recommendedName>
</protein>
<dbReference type="InterPro" id="IPR029039">
    <property type="entry name" value="Flavoprotein-like_sf"/>
</dbReference>
<proteinExistence type="predicted"/>
<dbReference type="RefSeq" id="WP_154322041.1">
    <property type="nucleotide sequence ID" value="NZ_CAMBVY010000010.1"/>
</dbReference>
<evidence type="ECO:0008006" key="3">
    <source>
        <dbReference type="Google" id="ProtNLM"/>
    </source>
</evidence>
<evidence type="ECO:0000313" key="2">
    <source>
        <dbReference type="Proteomes" id="UP000462363"/>
    </source>
</evidence>
<comment type="caution">
    <text evidence="1">The sequence shown here is derived from an EMBL/GenBank/DDBJ whole genome shotgun (WGS) entry which is preliminary data.</text>
</comment>
<dbReference type="EMBL" id="VUMB01000027">
    <property type="protein sequence ID" value="MSS41142.1"/>
    <property type="molecule type" value="Genomic_DNA"/>
</dbReference>
<dbReference type="SUPFAM" id="SSF52218">
    <property type="entry name" value="Flavoproteins"/>
    <property type="match status" value="1"/>
</dbReference>
<sequence>MIRVMYKSRKNNKKVAQAMAEALGIEAESIDGAKDVKADLLFLGCAILAGNIRPEMERFVEGLDSGSVSRVALFSSNGYGTDQFAALREKLKAKGIEVEDEAFSCKGSAFIFKNMGKPDQDDLEAAKRFALSVRDGRRS</sequence>
<dbReference type="Gene3D" id="3.40.50.360">
    <property type="match status" value="1"/>
</dbReference>
<organism evidence="1 2">
    <name type="scientific">Clostridium scindens (strain JCM 10418 / VPI 12708)</name>
    <dbReference type="NCBI Taxonomy" id="29347"/>
    <lineage>
        <taxon>Bacteria</taxon>
        <taxon>Bacillati</taxon>
        <taxon>Bacillota</taxon>
        <taxon>Clostridia</taxon>
        <taxon>Lachnospirales</taxon>
        <taxon>Lachnospiraceae</taxon>
    </lineage>
</organism>
<accession>A0A844F4D7</accession>
<dbReference type="AlphaFoldDB" id="A0A844F4D7"/>
<name>A0A844F4D7_CLOSV</name>
<dbReference type="Proteomes" id="UP000462363">
    <property type="component" value="Unassembled WGS sequence"/>
</dbReference>
<reference evidence="1 2" key="1">
    <citation type="submission" date="2019-08" db="EMBL/GenBank/DDBJ databases">
        <title>In-depth cultivation of the pig gut microbiome towards novel bacterial diversity and tailored functional studies.</title>
        <authorList>
            <person name="Wylensek D."/>
            <person name="Hitch T.C.A."/>
            <person name="Clavel T."/>
        </authorList>
    </citation>
    <scope>NUCLEOTIDE SEQUENCE [LARGE SCALE GENOMIC DNA]</scope>
    <source>
        <strain evidence="1 2">BL-389-WT-3D</strain>
    </source>
</reference>